<evidence type="ECO:0000313" key="2">
    <source>
        <dbReference type="Proteomes" id="UP000257109"/>
    </source>
</evidence>
<dbReference type="AlphaFoldDB" id="A0A371HU40"/>
<dbReference type="EMBL" id="QJKJ01001711">
    <property type="protein sequence ID" value="RDY06301.1"/>
    <property type="molecule type" value="Genomic_DNA"/>
</dbReference>
<feature type="non-terminal residue" evidence="1">
    <location>
        <position position="1"/>
    </location>
</feature>
<dbReference type="Proteomes" id="UP000257109">
    <property type="component" value="Unassembled WGS sequence"/>
</dbReference>
<comment type="caution">
    <text evidence="1">The sequence shown here is derived from an EMBL/GenBank/DDBJ whole genome shotgun (WGS) entry which is preliminary data.</text>
</comment>
<keyword evidence="2" id="KW-1185">Reference proteome</keyword>
<organism evidence="1 2">
    <name type="scientific">Mucuna pruriens</name>
    <name type="common">Velvet bean</name>
    <name type="synonym">Dolichos pruriens</name>
    <dbReference type="NCBI Taxonomy" id="157652"/>
    <lineage>
        <taxon>Eukaryota</taxon>
        <taxon>Viridiplantae</taxon>
        <taxon>Streptophyta</taxon>
        <taxon>Embryophyta</taxon>
        <taxon>Tracheophyta</taxon>
        <taxon>Spermatophyta</taxon>
        <taxon>Magnoliopsida</taxon>
        <taxon>eudicotyledons</taxon>
        <taxon>Gunneridae</taxon>
        <taxon>Pentapetalae</taxon>
        <taxon>rosids</taxon>
        <taxon>fabids</taxon>
        <taxon>Fabales</taxon>
        <taxon>Fabaceae</taxon>
        <taxon>Papilionoideae</taxon>
        <taxon>50 kb inversion clade</taxon>
        <taxon>NPAAA clade</taxon>
        <taxon>indigoferoid/millettioid clade</taxon>
        <taxon>Phaseoleae</taxon>
        <taxon>Mucuna</taxon>
    </lineage>
</organism>
<sequence>MESAKLEVRYLTDLYKLGFRRSILAKLHVYDPKIDRIFDRLRTNSSSFAFDYANSVDFYFNIANSKSNFYVNISQFSLDNMTDNKKTLKKLAIPNVFHAIVGEDRHKHLNEFHVMCSTIWLHGILEDYIKIKEFPFSLDGVTKD</sequence>
<accession>A0A371HU40</accession>
<dbReference type="OrthoDB" id="1422241at2759"/>
<name>A0A371HU40_MUCPR</name>
<proteinExistence type="predicted"/>
<evidence type="ECO:0000313" key="1">
    <source>
        <dbReference type="EMBL" id="RDY06301.1"/>
    </source>
</evidence>
<protein>
    <submittedName>
        <fullName evidence="1">Uncharacterized protein</fullName>
    </submittedName>
</protein>
<gene>
    <name evidence="1" type="ORF">CR513_09737</name>
</gene>
<reference evidence="1" key="1">
    <citation type="submission" date="2018-05" db="EMBL/GenBank/DDBJ databases">
        <title>Draft genome of Mucuna pruriens seed.</title>
        <authorList>
            <person name="Nnadi N.E."/>
            <person name="Vos R."/>
            <person name="Hasami M.H."/>
            <person name="Devisetty U.K."/>
            <person name="Aguiy J.C."/>
        </authorList>
    </citation>
    <scope>NUCLEOTIDE SEQUENCE [LARGE SCALE GENOMIC DNA]</scope>
    <source>
        <strain evidence="1">JCA_2017</strain>
    </source>
</reference>